<keyword evidence="2" id="KW-1133">Transmembrane helix</keyword>
<sequence>MGSLPARAAFTPVLLERASITARQDNAATSAATTATPSSSSKGNITANIPLTTIFTPNADCFDLEFGVMLSTASGPVSAFRDFSAARQTCYPSRYSKLELSTNLWFSPGVCPSGLTRASQMIGPTTTSAWCCPSSMAYSYDGNRDYCSMYVATSTTVRSGSQTAAPLSNFIALQWPVSVQWQSTDLDVFSPASAPLLVQTQTSSTVSGRSESLTAARSATESRASVGAATATAAGSSGSGGLSTGAEAGIGAGIGALALVLIGLAIWIFLRRRRNKRAQGRGINHDASAATYEGMKAELPGSSSEDYTGDAKGHAMQTGTPVELESERDGLNEMDGFTTSQRRVEPVELPGNTFGEHAAAELGGGDKSHSRGRMSGKEREGQIAARRSSREPLQKHA</sequence>
<comment type="caution">
    <text evidence="3">The sequence shown here is derived from an EMBL/GenBank/DDBJ whole genome shotgun (WGS) entry which is preliminary data.</text>
</comment>
<dbReference type="Proteomes" id="UP001310890">
    <property type="component" value="Unassembled WGS sequence"/>
</dbReference>
<evidence type="ECO:0000313" key="3">
    <source>
        <dbReference type="EMBL" id="KAK5115454.1"/>
    </source>
</evidence>
<feature type="transmembrane region" description="Helical" evidence="2">
    <location>
        <begin position="248"/>
        <end position="270"/>
    </location>
</feature>
<name>A0AAN7YLS8_9PEZI</name>
<evidence type="ECO:0000256" key="1">
    <source>
        <dbReference type="SAM" id="MobiDB-lite"/>
    </source>
</evidence>
<reference evidence="3" key="1">
    <citation type="submission" date="2023-08" db="EMBL/GenBank/DDBJ databases">
        <title>Black Yeasts Isolated from many extreme environments.</title>
        <authorList>
            <person name="Coleine C."/>
            <person name="Stajich J.E."/>
            <person name="Selbmann L."/>
        </authorList>
    </citation>
    <scope>NUCLEOTIDE SEQUENCE</scope>
    <source>
        <strain evidence="3">CCFEE 5401</strain>
    </source>
</reference>
<keyword evidence="2" id="KW-0812">Transmembrane</keyword>
<feature type="compositionally biased region" description="Basic and acidic residues" evidence="1">
    <location>
        <begin position="364"/>
        <end position="381"/>
    </location>
</feature>
<gene>
    <name evidence="3" type="ORF">LTR62_001113</name>
</gene>
<evidence type="ECO:0000313" key="4">
    <source>
        <dbReference type="Proteomes" id="UP001310890"/>
    </source>
</evidence>
<dbReference type="CDD" id="cd12087">
    <property type="entry name" value="TM_EGFR-like"/>
    <property type="match status" value="1"/>
</dbReference>
<proteinExistence type="predicted"/>
<accession>A0AAN7YLS8</accession>
<dbReference type="AlphaFoldDB" id="A0AAN7YLS8"/>
<protein>
    <submittedName>
        <fullName evidence="3">Uncharacterized protein</fullName>
    </submittedName>
</protein>
<keyword evidence="2" id="KW-0472">Membrane</keyword>
<feature type="compositionally biased region" description="Basic and acidic residues" evidence="1">
    <location>
        <begin position="388"/>
        <end position="397"/>
    </location>
</feature>
<feature type="region of interest" description="Disordered" evidence="1">
    <location>
        <begin position="300"/>
        <end position="397"/>
    </location>
</feature>
<evidence type="ECO:0000256" key="2">
    <source>
        <dbReference type="SAM" id="Phobius"/>
    </source>
</evidence>
<dbReference type="EMBL" id="JAVRRL010000012">
    <property type="protein sequence ID" value="KAK5115454.1"/>
    <property type="molecule type" value="Genomic_DNA"/>
</dbReference>
<organism evidence="3 4">
    <name type="scientific">Meristemomyces frigidus</name>
    <dbReference type="NCBI Taxonomy" id="1508187"/>
    <lineage>
        <taxon>Eukaryota</taxon>
        <taxon>Fungi</taxon>
        <taxon>Dikarya</taxon>
        <taxon>Ascomycota</taxon>
        <taxon>Pezizomycotina</taxon>
        <taxon>Dothideomycetes</taxon>
        <taxon>Dothideomycetidae</taxon>
        <taxon>Mycosphaerellales</taxon>
        <taxon>Teratosphaeriaceae</taxon>
        <taxon>Meristemomyces</taxon>
    </lineage>
</organism>